<dbReference type="InterPro" id="IPR052953">
    <property type="entry name" value="Ser-rich/MCO-related"/>
</dbReference>
<dbReference type="InterPro" id="IPR008972">
    <property type="entry name" value="Cupredoxin"/>
</dbReference>
<evidence type="ECO:0008006" key="4">
    <source>
        <dbReference type="Google" id="ProtNLM"/>
    </source>
</evidence>
<keyword evidence="1" id="KW-0732">Signal</keyword>
<evidence type="ECO:0000313" key="2">
    <source>
        <dbReference type="EMBL" id="KAJ7644574.1"/>
    </source>
</evidence>
<dbReference type="Proteomes" id="UP001221142">
    <property type="component" value="Unassembled WGS sequence"/>
</dbReference>
<evidence type="ECO:0000313" key="3">
    <source>
        <dbReference type="Proteomes" id="UP001221142"/>
    </source>
</evidence>
<dbReference type="PANTHER" id="PTHR34883">
    <property type="entry name" value="SERINE-RICH PROTEIN, PUTATIVE-RELATED-RELATED"/>
    <property type="match status" value="1"/>
</dbReference>
<dbReference type="Gene3D" id="2.60.40.420">
    <property type="entry name" value="Cupredoxins - blue copper proteins"/>
    <property type="match status" value="1"/>
</dbReference>
<gene>
    <name evidence="2" type="ORF">FB45DRAFT_297902</name>
</gene>
<evidence type="ECO:0000256" key="1">
    <source>
        <dbReference type="SAM" id="SignalP"/>
    </source>
</evidence>
<dbReference type="SUPFAM" id="SSF49503">
    <property type="entry name" value="Cupredoxins"/>
    <property type="match status" value="1"/>
</dbReference>
<keyword evidence="3" id="KW-1185">Reference proteome</keyword>
<protein>
    <recommendedName>
        <fullName evidence="4">Extracellular serine-rich protein</fullName>
    </recommendedName>
</protein>
<feature type="chain" id="PRO_5042002985" description="Extracellular serine-rich protein" evidence="1">
    <location>
        <begin position="17"/>
        <end position="142"/>
    </location>
</feature>
<sequence>MRFSSLLLALLPAALAVNIAIQVGVDDNLTFTPVQTTANIGDTLTFTFVSKNHSVTTTTFSGHVCPPPNGGVGPNGWDSGFMPVLNPGDPELTFVYTVVDTAPHFASCKQDGGTHCRSGMTFALNPTADMTWDEFIINAIES</sequence>
<organism evidence="2 3">
    <name type="scientific">Roridomyces roridus</name>
    <dbReference type="NCBI Taxonomy" id="1738132"/>
    <lineage>
        <taxon>Eukaryota</taxon>
        <taxon>Fungi</taxon>
        <taxon>Dikarya</taxon>
        <taxon>Basidiomycota</taxon>
        <taxon>Agaricomycotina</taxon>
        <taxon>Agaricomycetes</taxon>
        <taxon>Agaricomycetidae</taxon>
        <taxon>Agaricales</taxon>
        <taxon>Marasmiineae</taxon>
        <taxon>Mycenaceae</taxon>
        <taxon>Roridomyces</taxon>
    </lineage>
</organism>
<feature type="signal peptide" evidence="1">
    <location>
        <begin position="1"/>
        <end position="16"/>
    </location>
</feature>
<comment type="caution">
    <text evidence="2">The sequence shown here is derived from an EMBL/GenBank/DDBJ whole genome shotgun (WGS) entry which is preliminary data.</text>
</comment>
<name>A0AAD7CBU0_9AGAR</name>
<proteinExistence type="predicted"/>
<reference evidence="2" key="1">
    <citation type="submission" date="2023-03" db="EMBL/GenBank/DDBJ databases">
        <title>Massive genome expansion in bonnet fungi (Mycena s.s.) driven by repeated elements and novel gene families across ecological guilds.</title>
        <authorList>
            <consortium name="Lawrence Berkeley National Laboratory"/>
            <person name="Harder C.B."/>
            <person name="Miyauchi S."/>
            <person name="Viragh M."/>
            <person name="Kuo A."/>
            <person name="Thoen E."/>
            <person name="Andreopoulos B."/>
            <person name="Lu D."/>
            <person name="Skrede I."/>
            <person name="Drula E."/>
            <person name="Henrissat B."/>
            <person name="Morin E."/>
            <person name="Kohler A."/>
            <person name="Barry K."/>
            <person name="LaButti K."/>
            <person name="Morin E."/>
            <person name="Salamov A."/>
            <person name="Lipzen A."/>
            <person name="Mereny Z."/>
            <person name="Hegedus B."/>
            <person name="Baldrian P."/>
            <person name="Stursova M."/>
            <person name="Weitz H."/>
            <person name="Taylor A."/>
            <person name="Grigoriev I.V."/>
            <person name="Nagy L.G."/>
            <person name="Martin F."/>
            <person name="Kauserud H."/>
        </authorList>
    </citation>
    <scope>NUCLEOTIDE SEQUENCE</scope>
    <source>
        <strain evidence="2">9284</strain>
    </source>
</reference>
<dbReference type="PANTHER" id="PTHR34883:SF4">
    <property type="entry name" value="CUPREDOXIN"/>
    <property type="match status" value="1"/>
</dbReference>
<dbReference type="EMBL" id="JARKIF010000003">
    <property type="protein sequence ID" value="KAJ7644574.1"/>
    <property type="molecule type" value="Genomic_DNA"/>
</dbReference>
<accession>A0AAD7CBU0</accession>
<dbReference type="AlphaFoldDB" id="A0AAD7CBU0"/>